<dbReference type="InterPro" id="IPR010982">
    <property type="entry name" value="Lambda_DNA-bd_dom_sf"/>
</dbReference>
<dbReference type="Pfam" id="PF01381">
    <property type="entry name" value="HTH_3"/>
    <property type="match status" value="1"/>
</dbReference>
<dbReference type="AlphaFoldDB" id="A0A1C0B2K3"/>
<dbReference type="GO" id="GO:0003677">
    <property type="term" value="F:DNA binding"/>
    <property type="evidence" value="ECO:0007669"/>
    <property type="project" value="InterPro"/>
</dbReference>
<dbReference type="RefSeq" id="WP_066187748.1">
    <property type="nucleotide sequence ID" value="NZ_LCUJ01000014.1"/>
</dbReference>
<dbReference type="PROSITE" id="PS50943">
    <property type="entry name" value="HTH_CROC1"/>
    <property type="match status" value="1"/>
</dbReference>
<name>A0A1C0B2K3_9BACT</name>
<proteinExistence type="predicted"/>
<dbReference type="Proteomes" id="UP000093281">
    <property type="component" value="Unassembled WGS sequence"/>
</dbReference>
<gene>
    <name evidence="2" type="ORF">AAX29_02041</name>
</gene>
<organism evidence="2 3">
    <name type="scientific">Aliarcobacter thereius</name>
    <dbReference type="NCBI Taxonomy" id="544718"/>
    <lineage>
        <taxon>Bacteria</taxon>
        <taxon>Pseudomonadati</taxon>
        <taxon>Campylobacterota</taxon>
        <taxon>Epsilonproteobacteria</taxon>
        <taxon>Campylobacterales</taxon>
        <taxon>Arcobacteraceae</taxon>
        <taxon>Aliarcobacter</taxon>
    </lineage>
</organism>
<evidence type="ECO:0000259" key="1">
    <source>
        <dbReference type="PROSITE" id="PS50943"/>
    </source>
</evidence>
<accession>A0A1C0B2K3</accession>
<dbReference type="GeneID" id="61750532"/>
<feature type="domain" description="HTH cro/C1-type" evidence="1">
    <location>
        <begin position="17"/>
        <end position="70"/>
    </location>
</feature>
<dbReference type="InterPro" id="IPR001387">
    <property type="entry name" value="Cro/C1-type_HTH"/>
</dbReference>
<dbReference type="EMBL" id="LCUJ01000014">
    <property type="protein sequence ID" value="OCL96502.1"/>
    <property type="molecule type" value="Genomic_DNA"/>
</dbReference>
<protein>
    <recommendedName>
        <fullName evidence="1">HTH cro/C1-type domain-containing protein</fullName>
    </recommendedName>
</protein>
<comment type="caution">
    <text evidence="2">The sequence shown here is derived from an EMBL/GenBank/DDBJ whole genome shotgun (WGS) entry which is preliminary data.</text>
</comment>
<dbReference type="Gene3D" id="1.10.260.40">
    <property type="entry name" value="lambda repressor-like DNA-binding domains"/>
    <property type="match status" value="1"/>
</dbReference>
<evidence type="ECO:0000313" key="2">
    <source>
        <dbReference type="EMBL" id="OCL96502.1"/>
    </source>
</evidence>
<sequence length="187" mass="22386">MLNKNLDKLIALSKVKIRAERIALDLTQEEFADFVDIKYATYKTFEQSGKISFENYLKILIKLNKDDQFLKFLNSFEFDEQKQRTSKKTDEKYLQNDLIKPIIEVSQKQIVLDKKIFGEELFYSVENGHIYDIPNFINIVLSSWNDKRLMLLIKYFGEDRLKPYIIKQKDIKLLKSFNTHLKYIRKI</sequence>
<dbReference type="SMART" id="SM00530">
    <property type="entry name" value="HTH_XRE"/>
    <property type="match status" value="1"/>
</dbReference>
<reference evidence="3" key="1">
    <citation type="submission" date="2015-05" db="EMBL/GenBank/DDBJ databases">
        <authorList>
            <person name="Rovetto F."/>
            <person name="Cocolin L."/>
            <person name="Illeghems K."/>
            <person name="Van Nieuwerburgh F."/>
            <person name="Houf K."/>
        </authorList>
    </citation>
    <scope>NUCLEOTIDE SEQUENCE [LARGE SCALE GENOMIC DNA]</scope>
    <source>
        <strain evidence="3">DU22</strain>
    </source>
</reference>
<dbReference type="SUPFAM" id="SSF47413">
    <property type="entry name" value="lambda repressor-like DNA-binding domains"/>
    <property type="match status" value="1"/>
</dbReference>
<evidence type="ECO:0000313" key="3">
    <source>
        <dbReference type="Proteomes" id="UP000093281"/>
    </source>
</evidence>
<dbReference type="CDD" id="cd00093">
    <property type="entry name" value="HTH_XRE"/>
    <property type="match status" value="1"/>
</dbReference>